<dbReference type="Gene3D" id="3.40.630.10">
    <property type="entry name" value="Zn peptidases"/>
    <property type="match status" value="1"/>
</dbReference>
<dbReference type="PANTHER" id="PTHR12147">
    <property type="entry name" value="METALLOPEPTIDASE M28 FAMILY MEMBER"/>
    <property type="match status" value="1"/>
</dbReference>
<protein>
    <submittedName>
        <fullName evidence="2">Zn-dependent exopeptidase M28</fullName>
    </submittedName>
</protein>
<evidence type="ECO:0000259" key="1">
    <source>
        <dbReference type="Pfam" id="PF04389"/>
    </source>
</evidence>
<dbReference type="Gene3D" id="3.50.30.30">
    <property type="match status" value="1"/>
</dbReference>
<dbReference type="EMBL" id="QSOV01000001">
    <property type="protein sequence ID" value="RGJ26219.1"/>
    <property type="molecule type" value="Genomic_DNA"/>
</dbReference>
<dbReference type="GO" id="GO:0008235">
    <property type="term" value="F:metalloexopeptidase activity"/>
    <property type="evidence" value="ECO:0007669"/>
    <property type="project" value="InterPro"/>
</dbReference>
<dbReference type="AlphaFoldDB" id="A0A3E4GTG3"/>
<dbReference type="Proteomes" id="UP000260655">
    <property type="component" value="Unassembled WGS sequence"/>
</dbReference>
<gene>
    <name evidence="2" type="ORF">DXD67_00060</name>
</gene>
<accession>A0A3E4GTG3</accession>
<organism evidence="2 3">
    <name type="scientific">Coprococcus comes</name>
    <dbReference type="NCBI Taxonomy" id="410072"/>
    <lineage>
        <taxon>Bacteria</taxon>
        <taxon>Bacillati</taxon>
        <taxon>Bacillota</taxon>
        <taxon>Clostridia</taxon>
        <taxon>Lachnospirales</taxon>
        <taxon>Lachnospiraceae</taxon>
        <taxon>Coprococcus</taxon>
    </lineage>
</organism>
<comment type="caution">
    <text evidence="2">The sequence shown here is derived from an EMBL/GenBank/DDBJ whole genome shotgun (WGS) entry which is preliminary data.</text>
</comment>
<dbReference type="RefSeq" id="WP_117555429.1">
    <property type="nucleotide sequence ID" value="NZ_QSOV01000001.1"/>
</dbReference>
<dbReference type="SUPFAM" id="SSF53187">
    <property type="entry name" value="Zn-dependent exopeptidases"/>
    <property type="match status" value="1"/>
</dbReference>
<dbReference type="InterPro" id="IPR045175">
    <property type="entry name" value="M28_fam"/>
</dbReference>
<name>A0A3E4GTG3_9FIRM</name>
<dbReference type="Pfam" id="PF04389">
    <property type="entry name" value="Peptidase_M28"/>
    <property type="match status" value="1"/>
</dbReference>
<dbReference type="PANTHER" id="PTHR12147:SF26">
    <property type="entry name" value="PEPTIDASE M28 DOMAIN-CONTAINING PROTEIN"/>
    <property type="match status" value="1"/>
</dbReference>
<reference evidence="2 3" key="1">
    <citation type="submission" date="2018-08" db="EMBL/GenBank/DDBJ databases">
        <title>A genome reference for cultivated species of the human gut microbiota.</title>
        <authorList>
            <person name="Zou Y."/>
            <person name="Xue W."/>
            <person name="Luo G."/>
        </authorList>
    </citation>
    <scope>NUCLEOTIDE SEQUENCE [LARGE SCALE GENOMIC DNA]</scope>
    <source>
        <strain evidence="2 3">TM07-19</strain>
    </source>
</reference>
<dbReference type="InterPro" id="IPR007484">
    <property type="entry name" value="Peptidase_M28"/>
</dbReference>
<evidence type="ECO:0000313" key="3">
    <source>
        <dbReference type="Proteomes" id="UP000260655"/>
    </source>
</evidence>
<feature type="domain" description="Peptidase M28" evidence="1">
    <location>
        <begin position="188"/>
        <end position="353"/>
    </location>
</feature>
<dbReference type="GO" id="GO:0006508">
    <property type="term" value="P:proteolysis"/>
    <property type="evidence" value="ECO:0007669"/>
    <property type="project" value="InterPro"/>
</dbReference>
<evidence type="ECO:0000313" key="2">
    <source>
        <dbReference type="EMBL" id="RGJ26219.1"/>
    </source>
</evidence>
<proteinExistence type="predicted"/>
<sequence>MDLQQIFNDTDFVHTSGTKEELQVAGYLKMQCENMGVPAQIEGFRVAMGDIEEVHLYADGEEITCKAFSCCGSGVAEGELYYMPGTDPVSIAGAKDKIVLMDTQGFGFFTYRDLMKAGAKAILCQYGNLYYPQQDIDQRDLREAVVGEEKKVLCAMIHTGDAVKLVKNHAKKMRLEIKQKEYDGESHNVIAELPGNKEEWIMLSAHYDTTALSHGAYDNMSGCAGLLGIMEYMKDKERNYGLRFVFCGSEERGLLGSKAYVKDHEAELDKIVFNINLDMIGTYMGKFIACVSAEEKLSHYISYMSAEIGFPIASETGVYPSDSTPFADKGVPAVSFARLASGNVAPIHCRYDVKAVMSMEQLQKDIHFLSLFTNRFTNAVVCPVKREIPENIKKELDEYLFRKRKEN</sequence>